<keyword evidence="4" id="KW-1185">Reference proteome</keyword>
<organism evidence="3 4">
    <name type="scientific">Ambrosia artemisiifolia</name>
    <name type="common">Common ragweed</name>
    <dbReference type="NCBI Taxonomy" id="4212"/>
    <lineage>
        <taxon>Eukaryota</taxon>
        <taxon>Viridiplantae</taxon>
        <taxon>Streptophyta</taxon>
        <taxon>Embryophyta</taxon>
        <taxon>Tracheophyta</taxon>
        <taxon>Spermatophyta</taxon>
        <taxon>Magnoliopsida</taxon>
        <taxon>eudicotyledons</taxon>
        <taxon>Gunneridae</taxon>
        <taxon>Pentapetalae</taxon>
        <taxon>asterids</taxon>
        <taxon>campanulids</taxon>
        <taxon>Asterales</taxon>
        <taxon>Asteraceae</taxon>
        <taxon>Asteroideae</taxon>
        <taxon>Heliantheae alliance</taxon>
        <taxon>Heliantheae</taxon>
        <taxon>Ambrosia</taxon>
    </lineage>
</organism>
<dbReference type="PANTHER" id="PTHR24320">
    <property type="entry name" value="RETINOL DEHYDROGENASE"/>
    <property type="match status" value="1"/>
</dbReference>
<dbReference type="Pfam" id="PF00106">
    <property type="entry name" value="adh_short"/>
    <property type="match status" value="1"/>
</dbReference>
<comment type="caution">
    <text evidence="3">The sequence shown here is derived from an EMBL/GenBank/DDBJ whole genome shotgun (WGS) entry which is preliminary data.</text>
</comment>
<feature type="non-terminal residue" evidence="3">
    <location>
        <position position="105"/>
    </location>
</feature>
<sequence>NNAGKYSHCHCISEDGIETTFATNYLGHFLLTELLMENMIETAKISGVQGRIVNVSSGIHTWFSGDLIRSIREITRDKSEYDATRAYAISKVANVLHTKELARRL</sequence>
<reference evidence="3" key="1">
    <citation type="submission" date="2022-06" db="EMBL/GenBank/DDBJ databases">
        <title>Uncovering the hologenomic basis of an extraordinary plant invasion.</title>
        <authorList>
            <person name="Bieker V.C."/>
            <person name="Martin M.D."/>
            <person name="Gilbert T."/>
            <person name="Hodgins K."/>
            <person name="Battlay P."/>
            <person name="Petersen B."/>
            <person name="Wilson J."/>
        </authorList>
    </citation>
    <scope>NUCLEOTIDE SEQUENCE</scope>
    <source>
        <strain evidence="3">AA19_3_7</strain>
        <tissue evidence="3">Leaf</tissue>
    </source>
</reference>
<evidence type="ECO:0000313" key="3">
    <source>
        <dbReference type="EMBL" id="KAI7738132.1"/>
    </source>
</evidence>
<comment type="similarity">
    <text evidence="1">Belongs to the short-chain dehydrogenases/reductases (SDR) family.</text>
</comment>
<dbReference type="Proteomes" id="UP001206925">
    <property type="component" value="Unassembled WGS sequence"/>
</dbReference>
<dbReference type="Gene3D" id="3.40.50.720">
    <property type="entry name" value="NAD(P)-binding Rossmann-like Domain"/>
    <property type="match status" value="1"/>
</dbReference>
<dbReference type="PANTHER" id="PTHR24320:SF114">
    <property type="entry name" value="OS03G0115700 PROTEIN"/>
    <property type="match status" value="1"/>
</dbReference>
<name>A0AAD5GDC9_AMBAR</name>
<dbReference type="InterPro" id="IPR002347">
    <property type="entry name" value="SDR_fam"/>
</dbReference>
<dbReference type="AlphaFoldDB" id="A0AAD5GDC9"/>
<evidence type="ECO:0000313" key="4">
    <source>
        <dbReference type="Proteomes" id="UP001206925"/>
    </source>
</evidence>
<keyword evidence="2" id="KW-0560">Oxidoreductase</keyword>
<proteinExistence type="inferred from homology"/>
<protein>
    <submittedName>
        <fullName evidence="3">Uncharacterized protein</fullName>
    </submittedName>
</protein>
<evidence type="ECO:0000256" key="2">
    <source>
        <dbReference type="ARBA" id="ARBA00023002"/>
    </source>
</evidence>
<dbReference type="SUPFAM" id="SSF51735">
    <property type="entry name" value="NAD(P)-binding Rossmann-fold domains"/>
    <property type="match status" value="1"/>
</dbReference>
<accession>A0AAD5GDC9</accession>
<dbReference type="EMBL" id="JAMZMK010008871">
    <property type="protein sequence ID" value="KAI7738132.1"/>
    <property type="molecule type" value="Genomic_DNA"/>
</dbReference>
<gene>
    <name evidence="3" type="ORF">M8C21_014541</name>
</gene>
<dbReference type="InterPro" id="IPR036291">
    <property type="entry name" value="NAD(P)-bd_dom_sf"/>
</dbReference>
<feature type="non-terminal residue" evidence="3">
    <location>
        <position position="1"/>
    </location>
</feature>
<evidence type="ECO:0000256" key="1">
    <source>
        <dbReference type="ARBA" id="ARBA00006484"/>
    </source>
</evidence>
<dbReference type="GO" id="GO:0016491">
    <property type="term" value="F:oxidoreductase activity"/>
    <property type="evidence" value="ECO:0007669"/>
    <property type="project" value="UniProtKB-KW"/>
</dbReference>